<feature type="domain" description="UspA" evidence="3">
    <location>
        <begin position="36"/>
        <end position="171"/>
    </location>
</feature>
<dbReference type="PANTHER" id="PTHR46553">
    <property type="entry name" value="ADENINE NUCLEOTIDE ALPHA HYDROLASES-LIKE SUPERFAMILY PROTEIN"/>
    <property type="match status" value="1"/>
</dbReference>
<evidence type="ECO:0000313" key="5">
    <source>
        <dbReference type="Proteomes" id="UP000305233"/>
    </source>
</evidence>
<organism evidence="4 5">
    <name type="scientific">Arthrobacter echini</name>
    <dbReference type="NCBI Taxonomy" id="1529066"/>
    <lineage>
        <taxon>Bacteria</taxon>
        <taxon>Bacillati</taxon>
        <taxon>Actinomycetota</taxon>
        <taxon>Actinomycetes</taxon>
        <taxon>Micrococcales</taxon>
        <taxon>Micrococcaceae</taxon>
        <taxon>Arthrobacter</taxon>
    </lineage>
</organism>
<keyword evidence="5" id="KW-1185">Reference proteome</keyword>
<evidence type="ECO:0000313" key="4">
    <source>
        <dbReference type="EMBL" id="THJ65845.1"/>
    </source>
</evidence>
<dbReference type="InterPro" id="IPR006015">
    <property type="entry name" value="Universal_stress_UspA"/>
</dbReference>
<comment type="similarity">
    <text evidence="1">Belongs to the universal stress protein A family.</text>
</comment>
<dbReference type="PANTHER" id="PTHR46553:SF3">
    <property type="entry name" value="ADENINE NUCLEOTIDE ALPHA HYDROLASES-LIKE SUPERFAMILY PROTEIN"/>
    <property type="match status" value="1"/>
</dbReference>
<feature type="compositionally biased region" description="Basic and acidic residues" evidence="2">
    <location>
        <begin position="1"/>
        <end position="16"/>
    </location>
</feature>
<dbReference type="InterPro" id="IPR014729">
    <property type="entry name" value="Rossmann-like_a/b/a_fold"/>
</dbReference>
<accession>A0A4S5E347</accession>
<dbReference type="Gene3D" id="3.40.50.620">
    <property type="entry name" value="HUPs"/>
    <property type="match status" value="2"/>
</dbReference>
<sequence length="357" mass="36949">MGDRPREAVGTRDRGRPVVGNGYVAGSSRTPEQHGIVVGVDGSDQSTCALLWAAAEAEERRTPLYVVTAYTVPVFAASSMDAGYATVDDDVIRDSARTVLDAALSHLEGRDLDVQPRIETGDAAGVLLDLSEQAELMVVGSRGRGGFVGRLLGSVSSALPAHAKCPTAIIPICSGARLGHPELGADTGKGAPTAPGAVEPIVVVGVDGSEQARMASLVAAEEARSRGLALRVICSVAPFSGSLSWVPAPVDREALHADLAVQLKAGQEWLKSHFPDVDIQVNLVDGAPAEVLIEASATSELLVVGTRGRGGFTGMLLGSTSQGVLHHARGPVLVVPDKADPRLETRDSFGPMIAPGR</sequence>
<evidence type="ECO:0000259" key="3">
    <source>
        <dbReference type="Pfam" id="PF00582"/>
    </source>
</evidence>
<comment type="caution">
    <text evidence="4">The sequence shown here is derived from an EMBL/GenBank/DDBJ whole genome shotgun (WGS) entry which is preliminary data.</text>
</comment>
<dbReference type="EMBL" id="SSWH01000009">
    <property type="protein sequence ID" value="THJ65845.1"/>
    <property type="molecule type" value="Genomic_DNA"/>
</dbReference>
<dbReference type="SUPFAM" id="SSF52402">
    <property type="entry name" value="Adenine nucleotide alpha hydrolases-like"/>
    <property type="match status" value="2"/>
</dbReference>
<feature type="region of interest" description="Disordered" evidence="2">
    <location>
        <begin position="1"/>
        <end position="20"/>
    </location>
</feature>
<feature type="domain" description="UspA" evidence="3">
    <location>
        <begin position="202"/>
        <end position="336"/>
    </location>
</feature>
<protein>
    <submittedName>
        <fullName evidence="4">Universal stress protein</fullName>
    </submittedName>
</protein>
<dbReference type="PRINTS" id="PR01438">
    <property type="entry name" value="UNVRSLSTRESS"/>
</dbReference>
<dbReference type="Proteomes" id="UP000305233">
    <property type="component" value="Unassembled WGS sequence"/>
</dbReference>
<dbReference type="Pfam" id="PF00582">
    <property type="entry name" value="Usp"/>
    <property type="match status" value="2"/>
</dbReference>
<name>A0A4S5E347_9MICC</name>
<evidence type="ECO:0000256" key="2">
    <source>
        <dbReference type="SAM" id="MobiDB-lite"/>
    </source>
</evidence>
<dbReference type="OrthoDB" id="267918at2"/>
<dbReference type="InterPro" id="IPR006016">
    <property type="entry name" value="UspA"/>
</dbReference>
<gene>
    <name evidence="4" type="ORF">E8P82_11230</name>
</gene>
<proteinExistence type="inferred from homology"/>
<reference evidence="4 5" key="1">
    <citation type="submission" date="2019-04" db="EMBL/GenBank/DDBJ databases">
        <authorList>
            <person name="Liu Q."/>
            <person name="Xin Y.-H."/>
        </authorList>
    </citation>
    <scope>NUCLEOTIDE SEQUENCE [LARGE SCALE GENOMIC DNA]</scope>
    <source>
        <strain evidence="4 5">AM23</strain>
    </source>
</reference>
<evidence type="ECO:0000256" key="1">
    <source>
        <dbReference type="ARBA" id="ARBA00008791"/>
    </source>
</evidence>
<dbReference type="AlphaFoldDB" id="A0A4S5E347"/>